<keyword evidence="1" id="KW-0472">Membrane</keyword>
<dbReference type="InterPro" id="IPR009936">
    <property type="entry name" value="DUF1468"/>
</dbReference>
<keyword evidence="1" id="KW-1133">Transmembrane helix</keyword>
<dbReference type="EMBL" id="FNEJ01000006">
    <property type="protein sequence ID" value="SDI55827.1"/>
    <property type="molecule type" value="Genomic_DNA"/>
</dbReference>
<keyword evidence="1" id="KW-0812">Transmembrane</keyword>
<evidence type="ECO:0000259" key="2">
    <source>
        <dbReference type="Pfam" id="PF07331"/>
    </source>
</evidence>
<feature type="transmembrane region" description="Helical" evidence="1">
    <location>
        <begin position="7"/>
        <end position="27"/>
    </location>
</feature>
<gene>
    <name evidence="3" type="ORF">SAMN04487993_1006199</name>
</gene>
<feature type="transmembrane region" description="Helical" evidence="1">
    <location>
        <begin position="39"/>
        <end position="60"/>
    </location>
</feature>
<feature type="domain" description="DUF1468" evidence="2">
    <location>
        <begin position="10"/>
        <end position="142"/>
    </location>
</feature>
<dbReference type="RefSeq" id="WP_089845963.1">
    <property type="nucleotide sequence ID" value="NZ_FNEJ01000006.1"/>
</dbReference>
<evidence type="ECO:0000313" key="3">
    <source>
        <dbReference type="EMBL" id="SDI55827.1"/>
    </source>
</evidence>
<dbReference type="STRING" id="555512.SAMN04487993_1006199"/>
<proteinExistence type="predicted"/>
<keyword evidence="4" id="KW-1185">Reference proteome</keyword>
<dbReference type="OrthoDB" id="8907787at2"/>
<feature type="transmembrane region" description="Helical" evidence="1">
    <location>
        <begin position="114"/>
        <end position="137"/>
    </location>
</feature>
<evidence type="ECO:0000256" key="1">
    <source>
        <dbReference type="SAM" id="Phobius"/>
    </source>
</evidence>
<feature type="transmembrane region" description="Helical" evidence="1">
    <location>
        <begin position="72"/>
        <end position="94"/>
    </location>
</feature>
<reference evidence="4" key="1">
    <citation type="submission" date="2016-10" db="EMBL/GenBank/DDBJ databases">
        <authorList>
            <person name="Varghese N."/>
            <person name="Submissions S."/>
        </authorList>
    </citation>
    <scope>NUCLEOTIDE SEQUENCE [LARGE SCALE GENOMIC DNA]</scope>
    <source>
        <strain evidence="4">DSM 26424</strain>
    </source>
</reference>
<dbReference type="Pfam" id="PF07331">
    <property type="entry name" value="TctB"/>
    <property type="match status" value="1"/>
</dbReference>
<dbReference type="AlphaFoldDB" id="A0A1G8LK39"/>
<dbReference type="Proteomes" id="UP000199093">
    <property type="component" value="Unassembled WGS sequence"/>
</dbReference>
<accession>A0A1G8LK39</accession>
<name>A0A1G8LK39_9RHOB</name>
<organism evidence="3 4">
    <name type="scientific">Salipiger marinus</name>
    <dbReference type="NCBI Taxonomy" id="555512"/>
    <lineage>
        <taxon>Bacteria</taxon>
        <taxon>Pseudomonadati</taxon>
        <taxon>Pseudomonadota</taxon>
        <taxon>Alphaproteobacteria</taxon>
        <taxon>Rhodobacterales</taxon>
        <taxon>Roseobacteraceae</taxon>
        <taxon>Salipiger</taxon>
    </lineage>
</organism>
<sequence length="151" mass="15713">MTLVRDIVTGTALVVLGIAMIVVAAGFPQIGAVTFGPDLFPRIIAGGLILSGLGVLLEAWRGIAPESEASSFAWLPALILCAVVAGFAVLLPVLGFHVATALALLVVVRVFGGSWLTCASVAILAPIVLHYIFYSVLRVPLPWGLLSPVAW</sequence>
<evidence type="ECO:0000313" key="4">
    <source>
        <dbReference type="Proteomes" id="UP000199093"/>
    </source>
</evidence>
<protein>
    <submittedName>
        <fullName evidence="3">Putative tricarboxylic transport membrane protein</fullName>
    </submittedName>
</protein>